<keyword evidence="2" id="KW-1185">Reference proteome</keyword>
<reference evidence="1" key="1">
    <citation type="submission" date="2014-05" db="EMBL/GenBank/DDBJ databases">
        <title>Complete genome sequence of Enterococcus faecalis bacteriophage ECP3.</title>
        <authorList>
            <person name="Kang H.-Y."/>
            <person name="Kim S."/>
            <person name="Kim J."/>
        </authorList>
    </citation>
    <scope>NUCLEOTIDE SEQUENCE [LARGE SCALE GENOMIC DNA]</scope>
    <source>
        <strain evidence="1">ECP3</strain>
    </source>
</reference>
<dbReference type="EMBL" id="KJ801817">
    <property type="protein sequence ID" value="AII28395.1"/>
    <property type="molecule type" value="Genomic_DNA"/>
</dbReference>
<proteinExistence type="predicted"/>
<sequence length="101" mass="12090">MNDNKEKCIKQGIRDTYKGYDILLDEENGFFYVSVLDPDGKEIISGFVEADKPIEEYYKELLSKCDQDILFKDLLRPLNGRRDTERTDIRFFKKRWWGISR</sequence>
<protein>
    <submittedName>
        <fullName evidence="1">Uncharacterized protein</fullName>
    </submittedName>
</protein>
<accession>A0A096XSX2</accession>
<organism evidence="1 2">
    <name type="scientific">Enterococcus phage ECP3</name>
    <dbReference type="NCBI Taxonomy" id="1498168"/>
    <lineage>
        <taxon>Viruses</taxon>
        <taxon>Duplodnaviria</taxon>
        <taxon>Heunggongvirae</taxon>
        <taxon>Uroviricota</taxon>
        <taxon>Caudoviricetes</taxon>
        <taxon>Herelleviridae</taxon>
        <taxon>Brockvirinae</taxon>
        <taxon>Kochikohdavirus</taxon>
        <taxon>Kochikohdavirus ECP3</taxon>
    </lineage>
</organism>
<evidence type="ECO:0000313" key="2">
    <source>
        <dbReference type="Proteomes" id="UP000030157"/>
    </source>
</evidence>
<evidence type="ECO:0000313" key="1">
    <source>
        <dbReference type="EMBL" id="AII28395.1"/>
    </source>
</evidence>
<dbReference type="Proteomes" id="UP000030157">
    <property type="component" value="Segment"/>
</dbReference>
<dbReference type="RefSeq" id="YP_009147036.1">
    <property type="nucleotide sequence ID" value="NC_027335.2"/>
</dbReference>
<name>A0A096XSX2_9CAUD</name>
<dbReference type="GeneID" id="24628084"/>